<comment type="similarity">
    <text evidence="3">Belongs to the IPI1/TEX10 family.</text>
</comment>
<reference evidence="9" key="1">
    <citation type="submission" date="2022-07" db="EMBL/GenBank/DDBJ databases">
        <authorList>
            <person name="Macas J."/>
            <person name="Novak P."/>
            <person name="Neumann P."/>
        </authorList>
    </citation>
    <scope>NUCLEOTIDE SEQUENCE</scope>
</reference>
<dbReference type="InterPro" id="IPR011989">
    <property type="entry name" value="ARM-like"/>
</dbReference>
<comment type="subcellular location">
    <subcellularLocation>
        <location evidence="1">Nucleus</location>
        <location evidence="1">Nucleolus</location>
    </subcellularLocation>
    <subcellularLocation>
        <location evidence="2">Nucleus</location>
        <location evidence="2">Nucleoplasm</location>
    </subcellularLocation>
</comment>
<dbReference type="PANTHER" id="PTHR16056:SF2">
    <property type="entry name" value="TESTIS-EXPRESSED PROTEIN 10"/>
    <property type="match status" value="1"/>
</dbReference>
<evidence type="ECO:0008006" key="11">
    <source>
        <dbReference type="Google" id="ProtNLM"/>
    </source>
</evidence>
<dbReference type="SUPFAM" id="SSF48371">
    <property type="entry name" value="ARM repeat"/>
    <property type="match status" value="2"/>
</dbReference>
<dbReference type="Pfam" id="PF25781">
    <property type="entry name" value="TPR_TEX10"/>
    <property type="match status" value="1"/>
</dbReference>
<evidence type="ECO:0000259" key="7">
    <source>
        <dbReference type="Pfam" id="PF12333"/>
    </source>
</evidence>
<dbReference type="GO" id="GO:0005634">
    <property type="term" value="C:nucleus"/>
    <property type="evidence" value="ECO:0007669"/>
    <property type="project" value="UniProtKB-SubCell"/>
</dbReference>
<evidence type="ECO:0000313" key="9">
    <source>
        <dbReference type="EMBL" id="CAH9137718.1"/>
    </source>
</evidence>
<name>A0AAV0FQ37_9ASTE</name>
<accession>A0AAV0FQ37</accession>
<dbReference type="InterPro" id="IPR024679">
    <property type="entry name" value="Ipi1_N"/>
</dbReference>
<dbReference type="InterPro" id="IPR057949">
    <property type="entry name" value="TPR_TEX10"/>
</dbReference>
<dbReference type="Proteomes" id="UP001152523">
    <property type="component" value="Unassembled WGS sequence"/>
</dbReference>
<dbReference type="FunFam" id="1.25.10.10:FF:000348">
    <property type="entry name" value="uncharacterized protein LOC106763108 isoform X2"/>
    <property type="match status" value="1"/>
</dbReference>
<dbReference type="Pfam" id="PF12333">
    <property type="entry name" value="Ipi1_N"/>
    <property type="match status" value="1"/>
</dbReference>
<evidence type="ECO:0000259" key="8">
    <source>
        <dbReference type="Pfam" id="PF25781"/>
    </source>
</evidence>
<keyword evidence="10" id="KW-1185">Reference proteome</keyword>
<dbReference type="Gene3D" id="1.25.10.10">
    <property type="entry name" value="Leucine-rich Repeat Variant"/>
    <property type="match status" value="1"/>
</dbReference>
<dbReference type="InterPro" id="IPR016024">
    <property type="entry name" value="ARM-type_fold"/>
</dbReference>
<evidence type="ECO:0000256" key="4">
    <source>
        <dbReference type="ARBA" id="ARBA00023242"/>
    </source>
</evidence>
<gene>
    <name evidence="9" type="ORF">CEPIT_LOCUS36239</name>
</gene>
<proteinExistence type="inferred from homology"/>
<keyword evidence="4" id="KW-0539">Nucleus</keyword>
<keyword evidence="6" id="KW-0472">Membrane</keyword>
<keyword evidence="6" id="KW-1133">Transmembrane helix</keyword>
<sequence>MVKSKTQSKKQQKRGVDFKKIKRKVGRKLPPPKNSTNTEIKSKAIVLPEQSVSLEKAGLAVSKKGLTLKELLQQTSHHNAKVRKDALVGVKDVFLKYPIELKLHKLAVIEKLRERISDDDKLVRETLYQLFKSVILPGCKEDVKGAFISLIMVYILSAMTSLTIDVRLMAFKFFDLVIQSYPSSFSLYSEKILQNYGDILQKNTYHLHDKGKLKIALSGLTHCLALLPFKNRSAGLSADKNDSPIQVTLHAFIPDMSSHSSGISSFGVVEKLMKLLPALVGCFQDFIPLFHTTAQVDTQSYDCMLLILQNIDLLVRFFIEASDKKSQQDLRNELPSSHSRGSNWAHSISPSVLKKLWDEFPFNTGHGLLEKGNDRYFMLNIVITEIFLKLSNVNHPPPALMEKFLEFIESSFCGKFCHRKESGKVIIHEKQLLALVSFIPELVTLLSGDFWKYRILQAFSDTFKICSPESSMKLACLSAIEEMMFSDKDGYLDTSDPKMLAYQLSWIKELPSLLIVLGDKHPLTSKTVLRLQLRIGQTAHLDSTFAKEYDDMQYILRSFYSTTLGEGGVAYGPFMTLSKDIQELSLCCLYYFSSLDTTILKSLVLCCLSHDLEPFLLLRILEILHTASKAGRIQIADYISFLITLVSHFRSYPEKISSLEDGKSIHGAFQPVISAVCSCLSHIGDNCLIFQMVEKVIIDQIYLSPPKDNMNALLRILTTIDTVPTRLSGHSIDKLCHVLPKYLLLVASDLPEEVNKQNSILSLKKSQYYLLPCFFLFHRSSRLLSDVLKGLGSLLAVNGSPTLSRRDIEFVPAIINHKSSLVSSLVSLLLLLLTDTRMRRLLSSCKAEIKIISQCLATRLSPDSSNMSLEERHEVQRAYDKLKTVTAVLLA</sequence>
<dbReference type="EMBL" id="CAMAPF010001001">
    <property type="protein sequence ID" value="CAH9137718.1"/>
    <property type="molecule type" value="Genomic_DNA"/>
</dbReference>
<dbReference type="AlphaFoldDB" id="A0AAV0FQ37"/>
<evidence type="ECO:0000256" key="2">
    <source>
        <dbReference type="ARBA" id="ARBA00004642"/>
    </source>
</evidence>
<dbReference type="PANTHER" id="PTHR16056">
    <property type="entry name" value="REGULATOR OF MICROTUBULE DYNAMICS PROTEIN"/>
    <property type="match status" value="1"/>
</dbReference>
<feature type="compositionally biased region" description="Basic residues" evidence="5">
    <location>
        <begin position="1"/>
        <end position="13"/>
    </location>
</feature>
<feature type="domain" description="Pre-rRNA-processing protein Ipi1 N-terminal" evidence="7">
    <location>
        <begin position="147"/>
        <end position="206"/>
    </location>
</feature>
<evidence type="ECO:0000256" key="1">
    <source>
        <dbReference type="ARBA" id="ARBA00004604"/>
    </source>
</evidence>
<evidence type="ECO:0000256" key="3">
    <source>
        <dbReference type="ARBA" id="ARBA00006427"/>
    </source>
</evidence>
<keyword evidence="6" id="KW-0812">Transmembrane</keyword>
<feature type="domain" description="TEX10-like TPR repeats" evidence="8">
    <location>
        <begin position="505"/>
        <end position="651"/>
    </location>
</feature>
<protein>
    <recommendedName>
        <fullName evidence="11">Pre-rRNA-processing protein Ipi1 N-terminal domain-containing protein</fullName>
    </recommendedName>
</protein>
<evidence type="ECO:0000256" key="5">
    <source>
        <dbReference type="SAM" id="MobiDB-lite"/>
    </source>
</evidence>
<organism evidence="9 10">
    <name type="scientific">Cuscuta epithymum</name>
    <dbReference type="NCBI Taxonomy" id="186058"/>
    <lineage>
        <taxon>Eukaryota</taxon>
        <taxon>Viridiplantae</taxon>
        <taxon>Streptophyta</taxon>
        <taxon>Embryophyta</taxon>
        <taxon>Tracheophyta</taxon>
        <taxon>Spermatophyta</taxon>
        <taxon>Magnoliopsida</taxon>
        <taxon>eudicotyledons</taxon>
        <taxon>Gunneridae</taxon>
        <taxon>Pentapetalae</taxon>
        <taxon>asterids</taxon>
        <taxon>lamiids</taxon>
        <taxon>Solanales</taxon>
        <taxon>Convolvulaceae</taxon>
        <taxon>Cuscuteae</taxon>
        <taxon>Cuscuta</taxon>
        <taxon>Cuscuta subgen. Cuscuta</taxon>
    </lineage>
</organism>
<comment type="caution">
    <text evidence="9">The sequence shown here is derived from an EMBL/GenBank/DDBJ whole genome shotgun (WGS) entry which is preliminary data.</text>
</comment>
<evidence type="ECO:0000313" key="10">
    <source>
        <dbReference type="Proteomes" id="UP001152523"/>
    </source>
</evidence>
<feature type="region of interest" description="Disordered" evidence="5">
    <location>
        <begin position="1"/>
        <end position="37"/>
    </location>
</feature>
<evidence type="ECO:0000256" key="6">
    <source>
        <dbReference type="SAM" id="Phobius"/>
    </source>
</evidence>
<feature type="transmembrane region" description="Helical" evidence="6">
    <location>
        <begin position="145"/>
        <end position="164"/>
    </location>
</feature>